<evidence type="ECO:0000256" key="1">
    <source>
        <dbReference type="ARBA" id="ARBA00022729"/>
    </source>
</evidence>
<keyword evidence="4" id="KW-1185">Reference proteome</keyword>
<dbReference type="Pfam" id="PF00100">
    <property type="entry name" value="Zona_pellucida"/>
    <property type="match status" value="1"/>
</dbReference>
<protein>
    <submittedName>
        <fullName evidence="5">Deleted in malignant brain tumors 1 protein-like</fullName>
    </submittedName>
</protein>
<dbReference type="InterPro" id="IPR042235">
    <property type="entry name" value="ZP-C_dom"/>
</dbReference>
<evidence type="ECO:0000313" key="4">
    <source>
        <dbReference type="Proteomes" id="UP000504639"/>
    </source>
</evidence>
<keyword evidence="2" id="KW-1015">Disulfide bond</keyword>
<dbReference type="InParanoid" id="A0A6J3D666"/>
<dbReference type="PANTHER" id="PTHR14002:SF38">
    <property type="entry name" value="CUB AND ZONA PELLUCIDA-LIKE DOMAIN-CONTAINING PROTEIN 1"/>
    <property type="match status" value="1"/>
</dbReference>
<sequence length="193" mass="22208">MSGNLYSRNRNSLLNLACRIYSNPGFKALPSIRESPYQQTPSGRFVVKFAFYDSPSFSNVVRSPPYYVLPNRDLFVRATLYGAEPNLMLFADTCVVSPNPYDFTTVASDIIRNGCVRDPTYRSYYSPDRRIVQFKFRAPSFIGRYSSVYLQCRMSVCNRYNYSSRCYQGCIRRSKRSTSDSDEDAIVVVSRLQ</sequence>
<evidence type="ECO:0000259" key="3">
    <source>
        <dbReference type="PROSITE" id="PS51034"/>
    </source>
</evidence>
<dbReference type="PROSITE" id="PS51034">
    <property type="entry name" value="ZP_2"/>
    <property type="match status" value="1"/>
</dbReference>
<proteinExistence type="predicted"/>
<dbReference type="Proteomes" id="UP000504639">
    <property type="component" value="Chromosome 7"/>
</dbReference>
<evidence type="ECO:0000256" key="2">
    <source>
        <dbReference type="ARBA" id="ARBA00023157"/>
    </source>
</evidence>
<organism evidence="4 5">
    <name type="scientific">Aythya fuligula</name>
    <name type="common">Tufted duck</name>
    <name type="synonym">Anas fuligula</name>
    <dbReference type="NCBI Taxonomy" id="219594"/>
    <lineage>
        <taxon>Eukaryota</taxon>
        <taxon>Metazoa</taxon>
        <taxon>Chordata</taxon>
        <taxon>Craniata</taxon>
        <taxon>Vertebrata</taxon>
        <taxon>Euteleostomi</taxon>
        <taxon>Archelosauria</taxon>
        <taxon>Archosauria</taxon>
        <taxon>Dinosauria</taxon>
        <taxon>Saurischia</taxon>
        <taxon>Theropoda</taxon>
        <taxon>Coelurosauria</taxon>
        <taxon>Aves</taxon>
        <taxon>Neognathae</taxon>
        <taxon>Galloanserae</taxon>
        <taxon>Anseriformes</taxon>
        <taxon>Anatidae</taxon>
        <taxon>Aythyinae</taxon>
        <taxon>Aythya</taxon>
    </lineage>
</organism>
<feature type="domain" description="ZP" evidence="3">
    <location>
        <begin position="1"/>
        <end position="173"/>
    </location>
</feature>
<evidence type="ECO:0000313" key="5">
    <source>
        <dbReference type="RefSeq" id="XP_032046891.1"/>
    </source>
</evidence>
<dbReference type="KEGG" id="aful:116491199"/>
<accession>A0A6J3D666</accession>
<name>A0A6J3D666_AYTFU</name>
<dbReference type="Gene3D" id="2.60.40.4100">
    <property type="entry name" value="Zona pellucida, ZP-C domain"/>
    <property type="match status" value="1"/>
</dbReference>
<dbReference type="InterPro" id="IPR055355">
    <property type="entry name" value="ZP-C"/>
</dbReference>
<dbReference type="GeneID" id="116491199"/>
<dbReference type="AlphaFoldDB" id="A0A6J3D666"/>
<dbReference type="InterPro" id="IPR001507">
    <property type="entry name" value="ZP_dom"/>
</dbReference>
<dbReference type="RefSeq" id="XP_032046891.1">
    <property type="nucleotide sequence ID" value="XM_032191000.1"/>
</dbReference>
<dbReference type="FunFam" id="2.60.40.4100:FF:000005">
    <property type="entry name" value="Deleted in malignant brain tumors 1"/>
    <property type="match status" value="1"/>
</dbReference>
<reference evidence="5" key="1">
    <citation type="submission" date="2025-08" db="UniProtKB">
        <authorList>
            <consortium name="RefSeq"/>
        </authorList>
    </citation>
    <scope>IDENTIFICATION</scope>
    <source>
        <tissue evidence="5">Lung</tissue>
    </source>
</reference>
<dbReference type="PANTHER" id="PTHR14002">
    <property type="entry name" value="ENDOGLIN/TGF-BETA RECEPTOR TYPE III"/>
    <property type="match status" value="1"/>
</dbReference>
<keyword evidence="1" id="KW-0732">Signal</keyword>
<gene>
    <name evidence="5" type="primary">LOC116491199</name>
</gene>